<name>A0A4Z0BQA4_9BURK</name>
<comment type="caution">
    <text evidence="8">The sequence shown here is derived from an EMBL/GenBank/DDBJ whole genome shotgun (WGS) entry which is preliminary data.</text>
</comment>
<dbReference type="GO" id="GO:0006310">
    <property type="term" value="P:DNA recombination"/>
    <property type="evidence" value="ECO:0007669"/>
    <property type="project" value="UniProtKB-KW"/>
</dbReference>
<dbReference type="GO" id="GO:0015074">
    <property type="term" value="P:DNA integration"/>
    <property type="evidence" value="ECO:0007669"/>
    <property type="project" value="UniProtKB-KW"/>
</dbReference>
<dbReference type="InterPro" id="IPR013762">
    <property type="entry name" value="Integrase-like_cat_sf"/>
</dbReference>
<feature type="domain" description="Tyr recombinase" evidence="6">
    <location>
        <begin position="200"/>
        <end position="375"/>
    </location>
</feature>
<dbReference type="Gene3D" id="1.10.443.10">
    <property type="entry name" value="Intergrase catalytic core"/>
    <property type="match status" value="1"/>
</dbReference>
<dbReference type="PROSITE" id="PS51898">
    <property type="entry name" value="TYR_RECOMBINASE"/>
    <property type="match status" value="1"/>
</dbReference>
<dbReference type="PANTHER" id="PTHR30349:SF41">
    <property type="entry name" value="INTEGRASE_RECOMBINASE PROTEIN MJ0367-RELATED"/>
    <property type="match status" value="1"/>
</dbReference>
<feature type="domain" description="Core-binding (CB)" evidence="7">
    <location>
        <begin position="94"/>
        <end position="171"/>
    </location>
</feature>
<comment type="similarity">
    <text evidence="1">Belongs to the 'phage' integrase family.</text>
</comment>
<evidence type="ECO:0000256" key="3">
    <source>
        <dbReference type="ARBA" id="ARBA00023125"/>
    </source>
</evidence>
<keyword evidence="4" id="KW-0233">DNA recombination</keyword>
<protein>
    <submittedName>
        <fullName evidence="8">Site-specific integrase</fullName>
    </submittedName>
</protein>
<proteinExistence type="inferred from homology"/>
<accession>A0A4Z0BQA4</accession>
<dbReference type="EMBL" id="SMLM01000003">
    <property type="protein sequence ID" value="TFZ00624.1"/>
    <property type="molecule type" value="Genomic_DNA"/>
</dbReference>
<dbReference type="Proteomes" id="UP000298180">
    <property type="component" value="Unassembled WGS sequence"/>
</dbReference>
<evidence type="ECO:0000313" key="8">
    <source>
        <dbReference type="EMBL" id="TFZ00624.1"/>
    </source>
</evidence>
<dbReference type="InterPro" id="IPR044068">
    <property type="entry name" value="CB"/>
</dbReference>
<dbReference type="AlphaFoldDB" id="A0A4Z0BQA4"/>
<dbReference type="PROSITE" id="PS51900">
    <property type="entry name" value="CB"/>
    <property type="match status" value="1"/>
</dbReference>
<evidence type="ECO:0000259" key="6">
    <source>
        <dbReference type="PROSITE" id="PS51898"/>
    </source>
</evidence>
<evidence type="ECO:0000259" key="7">
    <source>
        <dbReference type="PROSITE" id="PS51900"/>
    </source>
</evidence>
<dbReference type="Gene3D" id="1.10.150.130">
    <property type="match status" value="1"/>
</dbReference>
<dbReference type="CDD" id="cd00796">
    <property type="entry name" value="INT_Rci_Hp1_C"/>
    <property type="match status" value="1"/>
</dbReference>
<dbReference type="OrthoDB" id="662444at2"/>
<reference evidence="8 9" key="1">
    <citation type="submission" date="2019-03" db="EMBL/GenBank/DDBJ databases">
        <title>Ramlibacter henchirensis DSM 14656, whole genome shotgun sequence.</title>
        <authorList>
            <person name="Zhang X."/>
            <person name="Feng G."/>
            <person name="Zhu H."/>
        </authorList>
    </citation>
    <scope>NUCLEOTIDE SEQUENCE [LARGE SCALE GENOMIC DNA]</scope>
    <source>
        <strain evidence="8 9">DSM 14656</strain>
    </source>
</reference>
<evidence type="ECO:0000313" key="9">
    <source>
        <dbReference type="Proteomes" id="UP000298180"/>
    </source>
</evidence>
<dbReference type="InterPro" id="IPR010998">
    <property type="entry name" value="Integrase_recombinase_N"/>
</dbReference>
<evidence type="ECO:0000256" key="1">
    <source>
        <dbReference type="ARBA" id="ARBA00008857"/>
    </source>
</evidence>
<evidence type="ECO:0000256" key="5">
    <source>
        <dbReference type="PROSITE-ProRule" id="PRU01248"/>
    </source>
</evidence>
<dbReference type="GO" id="GO:0003677">
    <property type="term" value="F:DNA binding"/>
    <property type="evidence" value="ECO:0007669"/>
    <property type="project" value="UniProtKB-UniRule"/>
</dbReference>
<evidence type="ECO:0000256" key="2">
    <source>
        <dbReference type="ARBA" id="ARBA00022908"/>
    </source>
</evidence>
<keyword evidence="2" id="KW-0229">DNA integration</keyword>
<sequence length="379" mass="42502">MCAMKCTRRAHGRAIAGIIRERSDAQRLHTRGLHTMPTFSQLPSGKWRAQVRRAGLYRAATFATKREARDWATGIEAQSHHIAAGGFAPAPKGATVGDLIDKYQETLAREPGKTKAATLAMLKREMGKVKLSSVSAVVLRDFIDRREQAGAGGVTIAADLSFLSAVLKWARHARQLDVNDRLALEARESLKHRGLQTRSKERQREPTDDELDKLYAHWGTSPRQRIDMPTLCRFALATGMRQDEICRLQVEDVDSQRKTVVIRDRKDPQRKAGNNQTVPLLPDAWAVVERAIKDRQAGSIFQARAASVSTAFTRACQAVGIEDLHFHDLRHRATAQFFRMGLDIPRVALLTGHKTWSMLRRYTEIKPEDVHAVIVPSRA</sequence>
<keyword evidence="9" id="KW-1185">Reference proteome</keyword>
<dbReference type="SUPFAM" id="SSF56349">
    <property type="entry name" value="DNA breaking-rejoining enzymes"/>
    <property type="match status" value="1"/>
</dbReference>
<evidence type="ECO:0000256" key="4">
    <source>
        <dbReference type="ARBA" id="ARBA00023172"/>
    </source>
</evidence>
<keyword evidence="3 5" id="KW-0238">DNA-binding</keyword>
<dbReference type="InterPro" id="IPR002104">
    <property type="entry name" value="Integrase_catalytic"/>
</dbReference>
<dbReference type="InterPro" id="IPR011010">
    <property type="entry name" value="DNA_brk_join_enz"/>
</dbReference>
<dbReference type="Pfam" id="PF00589">
    <property type="entry name" value="Phage_integrase"/>
    <property type="match status" value="1"/>
</dbReference>
<dbReference type="PANTHER" id="PTHR30349">
    <property type="entry name" value="PHAGE INTEGRASE-RELATED"/>
    <property type="match status" value="1"/>
</dbReference>
<gene>
    <name evidence="8" type="ORF">EZ313_19420</name>
</gene>
<organism evidence="8 9">
    <name type="scientific">Ramlibacter henchirensis</name>
    <dbReference type="NCBI Taxonomy" id="204072"/>
    <lineage>
        <taxon>Bacteria</taxon>
        <taxon>Pseudomonadati</taxon>
        <taxon>Pseudomonadota</taxon>
        <taxon>Betaproteobacteria</taxon>
        <taxon>Burkholderiales</taxon>
        <taxon>Comamonadaceae</taxon>
        <taxon>Ramlibacter</taxon>
    </lineage>
</organism>
<dbReference type="InterPro" id="IPR050090">
    <property type="entry name" value="Tyrosine_recombinase_XerCD"/>
</dbReference>